<feature type="domain" description="SPX" evidence="1">
    <location>
        <begin position="1"/>
        <end position="61"/>
    </location>
</feature>
<dbReference type="STRING" id="1220188.A0A4V3UNQ3"/>
<keyword evidence="3" id="KW-1185">Reference proteome</keyword>
<accession>A0A4V3UNQ3</accession>
<dbReference type="AlphaFoldDB" id="A0A4V3UNQ3"/>
<evidence type="ECO:0000313" key="3">
    <source>
        <dbReference type="Proteomes" id="UP000308092"/>
    </source>
</evidence>
<protein>
    <recommendedName>
        <fullName evidence="1">SPX domain-containing protein</fullName>
    </recommendedName>
</protein>
<dbReference type="InterPro" id="IPR004331">
    <property type="entry name" value="SPX_dom"/>
</dbReference>
<comment type="caution">
    <text evidence="2">The sequence shown here is derived from an EMBL/GenBank/DDBJ whole genome shotgun (WGS) entry which is preliminary data.</text>
</comment>
<sequence length="61" mass="7101">MRFGQDYHRYQVPEWATFYVPYLSLKRLFNKAVRIAGPTKQQPNFTASILSTAFTTKTINS</sequence>
<name>A0A4V3UNQ3_9EURO</name>
<reference evidence="2 3" key="1">
    <citation type="submission" date="2019-03" db="EMBL/GenBank/DDBJ databases">
        <title>The genome sequence of a newly discovered highly antifungal drug resistant Aspergillus species, Aspergillus tanneri NIH 1004.</title>
        <authorList>
            <person name="Mounaud S."/>
            <person name="Singh I."/>
            <person name="Joardar V."/>
            <person name="Pakala S."/>
            <person name="Pakala S."/>
            <person name="Venepally P."/>
            <person name="Hoover J."/>
            <person name="Nierman W."/>
            <person name="Chung J."/>
            <person name="Losada L."/>
        </authorList>
    </citation>
    <scope>NUCLEOTIDE SEQUENCE [LARGE SCALE GENOMIC DNA]</scope>
    <source>
        <strain evidence="2 3">NIH1004</strain>
    </source>
</reference>
<evidence type="ECO:0000313" key="2">
    <source>
        <dbReference type="EMBL" id="THC92094.1"/>
    </source>
</evidence>
<dbReference type="PROSITE" id="PS51382">
    <property type="entry name" value="SPX"/>
    <property type="match status" value="1"/>
</dbReference>
<dbReference type="Proteomes" id="UP000308092">
    <property type="component" value="Unassembled WGS sequence"/>
</dbReference>
<evidence type="ECO:0000259" key="1">
    <source>
        <dbReference type="PROSITE" id="PS51382"/>
    </source>
</evidence>
<gene>
    <name evidence="2" type="ORF">EYZ11_008447</name>
</gene>
<dbReference type="VEuPathDB" id="FungiDB:EYZ11_008447"/>
<proteinExistence type="predicted"/>
<organism evidence="2 3">
    <name type="scientific">Aspergillus tanneri</name>
    <dbReference type="NCBI Taxonomy" id="1220188"/>
    <lineage>
        <taxon>Eukaryota</taxon>
        <taxon>Fungi</taxon>
        <taxon>Dikarya</taxon>
        <taxon>Ascomycota</taxon>
        <taxon>Pezizomycotina</taxon>
        <taxon>Eurotiomycetes</taxon>
        <taxon>Eurotiomycetidae</taxon>
        <taxon>Eurotiales</taxon>
        <taxon>Aspergillaceae</taxon>
        <taxon>Aspergillus</taxon>
        <taxon>Aspergillus subgen. Circumdati</taxon>
    </lineage>
</organism>
<dbReference type="EMBL" id="SOSA01000360">
    <property type="protein sequence ID" value="THC92094.1"/>
    <property type="molecule type" value="Genomic_DNA"/>
</dbReference>